<protein>
    <recommendedName>
        <fullName evidence="1">acetate--CoA ligase</fullName>
        <ecNumber evidence="1">6.2.1.1</ecNumber>
    </recommendedName>
</protein>
<evidence type="ECO:0000259" key="3">
    <source>
        <dbReference type="Pfam" id="PF00501"/>
    </source>
</evidence>
<keyword evidence="5" id="KW-1185">Reference proteome</keyword>
<proteinExistence type="predicted"/>
<accession>A0ABV0NFK0</accession>
<dbReference type="EC" id="6.2.1.1" evidence="1"/>
<comment type="caution">
    <text evidence="4">The sequence shown here is derived from an EMBL/GenBank/DDBJ whole genome shotgun (WGS) entry which is preliminary data.</text>
</comment>
<dbReference type="EMBL" id="JAHRIO010035283">
    <property type="protein sequence ID" value="MEQ2170055.1"/>
    <property type="molecule type" value="Genomic_DNA"/>
</dbReference>
<dbReference type="Gene3D" id="3.40.50.12780">
    <property type="entry name" value="N-terminal domain of ligase-like"/>
    <property type="match status" value="1"/>
</dbReference>
<evidence type="ECO:0000256" key="2">
    <source>
        <dbReference type="ARBA" id="ARBA00023098"/>
    </source>
</evidence>
<sequence length="237" mass="26643">MCWHSLMNEASDECEPEWCESEDPLFILYTSGSTGKPKGVLHTVSGYLLYTATTFKLVFDHQPDDVYWCTADIGWITGHSYITYGPLANGATSVLVSADECSSAVYIVFEGLPTYPDVSRMWEIVDKYQVTKFYTAPTAIRLLMKYGSEPRNSLKVLGTVGEPINPEAWQWYYNVVGESRCPVVDTFWQTETVSSKYEDVFDQWELLEALEALGPGAKSLSEPNSVSVFLPSREDMC</sequence>
<gene>
    <name evidence="4" type="primary">ACSS2_2</name>
    <name evidence="4" type="ORF">GOODEAATRI_031357</name>
</gene>
<dbReference type="PROSITE" id="PS00455">
    <property type="entry name" value="AMP_BINDING"/>
    <property type="match status" value="1"/>
</dbReference>
<evidence type="ECO:0000313" key="4">
    <source>
        <dbReference type="EMBL" id="MEQ2170055.1"/>
    </source>
</evidence>
<dbReference type="InterPro" id="IPR020459">
    <property type="entry name" value="AMP-binding"/>
</dbReference>
<dbReference type="PANTHER" id="PTHR24095">
    <property type="entry name" value="ACETYL-COENZYME A SYNTHETASE"/>
    <property type="match status" value="1"/>
</dbReference>
<organism evidence="4 5">
    <name type="scientific">Goodea atripinnis</name>
    <dbReference type="NCBI Taxonomy" id="208336"/>
    <lineage>
        <taxon>Eukaryota</taxon>
        <taxon>Metazoa</taxon>
        <taxon>Chordata</taxon>
        <taxon>Craniata</taxon>
        <taxon>Vertebrata</taxon>
        <taxon>Euteleostomi</taxon>
        <taxon>Actinopterygii</taxon>
        <taxon>Neopterygii</taxon>
        <taxon>Teleostei</taxon>
        <taxon>Neoteleostei</taxon>
        <taxon>Acanthomorphata</taxon>
        <taxon>Ovalentaria</taxon>
        <taxon>Atherinomorphae</taxon>
        <taxon>Cyprinodontiformes</taxon>
        <taxon>Goodeidae</taxon>
        <taxon>Goodea</taxon>
    </lineage>
</organism>
<keyword evidence="2" id="KW-0443">Lipid metabolism</keyword>
<feature type="domain" description="AMP-dependent synthetase/ligase" evidence="3">
    <location>
        <begin position="12"/>
        <end position="194"/>
    </location>
</feature>
<dbReference type="PRINTS" id="PR00154">
    <property type="entry name" value="AMPBINDING"/>
</dbReference>
<reference evidence="4 5" key="1">
    <citation type="submission" date="2021-06" db="EMBL/GenBank/DDBJ databases">
        <authorList>
            <person name="Palmer J.M."/>
        </authorList>
    </citation>
    <scope>NUCLEOTIDE SEQUENCE [LARGE SCALE GENOMIC DNA]</scope>
    <source>
        <strain evidence="4 5">GA_2019</strain>
        <tissue evidence="4">Muscle</tissue>
    </source>
</reference>
<name>A0ABV0NFK0_9TELE</name>
<evidence type="ECO:0000256" key="1">
    <source>
        <dbReference type="ARBA" id="ARBA00013275"/>
    </source>
</evidence>
<dbReference type="SUPFAM" id="SSF56801">
    <property type="entry name" value="Acetyl-CoA synthetase-like"/>
    <property type="match status" value="1"/>
</dbReference>
<dbReference type="PANTHER" id="PTHR24095:SF126">
    <property type="entry name" value="ACETYL-COENZYME A SYNTHETASE, CYTOPLASMIC"/>
    <property type="match status" value="1"/>
</dbReference>
<dbReference type="InterPro" id="IPR000873">
    <property type="entry name" value="AMP-dep_synth/lig_dom"/>
</dbReference>
<dbReference type="InterPro" id="IPR020845">
    <property type="entry name" value="AMP-binding_CS"/>
</dbReference>
<evidence type="ECO:0000313" key="5">
    <source>
        <dbReference type="Proteomes" id="UP001476798"/>
    </source>
</evidence>
<dbReference type="Pfam" id="PF00501">
    <property type="entry name" value="AMP-binding"/>
    <property type="match status" value="1"/>
</dbReference>
<dbReference type="Proteomes" id="UP001476798">
    <property type="component" value="Unassembled WGS sequence"/>
</dbReference>
<dbReference type="InterPro" id="IPR042099">
    <property type="entry name" value="ANL_N_sf"/>
</dbReference>